<dbReference type="InterPro" id="IPR043549">
    <property type="entry name" value="C2C4C/C2C4D"/>
</dbReference>
<name>A0A401SUN0_CHIPU</name>
<dbReference type="OMA" id="NHANAKV"/>
<proteinExistence type="predicted"/>
<dbReference type="Proteomes" id="UP000287033">
    <property type="component" value="Unassembled WGS sequence"/>
</dbReference>
<organism evidence="2 3">
    <name type="scientific">Chiloscyllium punctatum</name>
    <name type="common">Brownbanded bambooshark</name>
    <name type="synonym">Hemiscyllium punctatum</name>
    <dbReference type="NCBI Taxonomy" id="137246"/>
    <lineage>
        <taxon>Eukaryota</taxon>
        <taxon>Metazoa</taxon>
        <taxon>Chordata</taxon>
        <taxon>Craniata</taxon>
        <taxon>Vertebrata</taxon>
        <taxon>Chondrichthyes</taxon>
        <taxon>Elasmobranchii</taxon>
        <taxon>Galeomorphii</taxon>
        <taxon>Galeoidea</taxon>
        <taxon>Orectolobiformes</taxon>
        <taxon>Hemiscylliidae</taxon>
        <taxon>Chiloscyllium</taxon>
    </lineage>
</organism>
<protein>
    <submittedName>
        <fullName evidence="2">Uncharacterized protein</fullName>
    </submittedName>
</protein>
<gene>
    <name evidence="2" type="ORF">chiPu_0012578</name>
</gene>
<dbReference type="STRING" id="137246.A0A401SUN0"/>
<evidence type="ECO:0000256" key="1">
    <source>
        <dbReference type="SAM" id="MobiDB-lite"/>
    </source>
</evidence>
<dbReference type="PANTHER" id="PTHR46291">
    <property type="entry name" value="C2 DOMAIN-CONTAINING PROTEIN"/>
    <property type="match status" value="1"/>
</dbReference>
<reference evidence="2 3" key="1">
    <citation type="journal article" date="2018" name="Nat. Ecol. Evol.">
        <title>Shark genomes provide insights into elasmobranch evolution and the origin of vertebrates.</title>
        <authorList>
            <person name="Hara Y"/>
            <person name="Yamaguchi K"/>
            <person name="Onimaru K"/>
            <person name="Kadota M"/>
            <person name="Koyanagi M"/>
            <person name="Keeley SD"/>
            <person name="Tatsumi K"/>
            <person name="Tanaka K"/>
            <person name="Motone F"/>
            <person name="Kageyama Y"/>
            <person name="Nozu R"/>
            <person name="Adachi N"/>
            <person name="Nishimura O"/>
            <person name="Nakagawa R"/>
            <person name="Tanegashima C"/>
            <person name="Kiyatake I"/>
            <person name="Matsumoto R"/>
            <person name="Murakumo K"/>
            <person name="Nishida K"/>
            <person name="Terakita A"/>
            <person name="Kuratani S"/>
            <person name="Sato K"/>
            <person name="Hyodo S Kuraku.S."/>
        </authorList>
    </citation>
    <scope>NUCLEOTIDE SEQUENCE [LARGE SCALE GENOMIC DNA]</scope>
</reference>
<sequence length="256" mass="28362">MVSMASYISFKANIGSILPWSNHANAKVVTADKKRRCHSSKDIFSMMVTPDRIPKFFIPPLDIPLPREQGQRAQRGASSPDLLLSDRLQAPERPSSERSCSEPNVARERLQKRPSCGGQAAGDHSDPPTRAAMSLPHLQKITTPYGFPALGEVPHIKRKESLFFEGDVAEVRSSRERSAVLGRRSCVRVSSLAGWEEQRASSSSSSSSSGCWGPAAERSPYPSFMKDKSKFQLLIKKHLNSIKRMKSTRATWRAAL</sequence>
<dbReference type="EMBL" id="BEZZ01000569">
    <property type="protein sequence ID" value="GCC34105.1"/>
    <property type="molecule type" value="Genomic_DNA"/>
</dbReference>
<dbReference type="AlphaFoldDB" id="A0A401SUN0"/>
<feature type="compositionally biased region" description="Basic and acidic residues" evidence="1">
    <location>
        <begin position="94"/>
        <end position="111"/>
    </location>
</feature>
<evidence type="ECO:0000313" key="2">
    <source>
        <dbReference type="EMBL" id="GCC34105.1"/>
    </source>
</evidence>
<evidence type="ECO:0000313" key="3">
    <source>
        <dbReference type="Proteomes" id="UP000287033"/>
    </source>
</evidence>
<keyword evidence="3" id="KW-1185">Reference proteome</keyword>
<feature type="region of interest" description="Disordered" evidence="1">
    <location>
        <begin position="59"/>
        <end position="131"/>
    </location>
</feature>
<dbReference type="OrthoDB" id="9947256at2759"/>
<comment type="caution">
    <text evidence="2">The sequence shown here is derived from an EMBL/GenBank/DDBJ whole genome shotgun (WGS) entry which is preliminary data.</text>
</comment>
<accession>A0A401SUN0</accession>
<dbReference type="PANTHER" id="PTHR46291:SF4">
    <property type="entry name" value="C2 CALCIUM-DEPENDENT DOMAIN-CONTAINING PROTEIN 4C-LIKE"/>
    <property type="match status" value="1"/>
</dbReference>